<feature type="region of interest" description="Disordered" evidence="7">
    <location>
        <begin position="1114"/>
        <end position="1142"/>
    </location>
</feature>
<dbReference type="InterPro" id="IPR016024">
    <property type="entry name" value="ARM-type_fold"/>
</dbReference>
<keyword evidence="6" id="KW-0131">Cell cycle</keyword>
<feature type="compositionally biased region" description="Low complexity" evidence="7">
    <location>
        <begin position="1124"/>
        <end position="1142"/>
    </location>
</feature>
<comment type="subcellular location">
    <subcellularLocation>
        <location evidence="2">Chromosome</location>
        <location evidence="2">Telomere</location>
    </subcellularLocation>
    <subcellularLocation>
        <location evidence="1">Nucleus</location>
    </subcellularLocation>
</comment>
<evidence type="ECO:0000256" key="6">
    <source>
        <dbReference type="ARBA" id="ARBA00023306"/>
    </source>
</evidence>
<proteinExistence type="predicted"/>
<feature type="region of interest" description="Disordered" evidence="7">
    <location>
        <begin position="847"/>
        <end position="913"/>
    </location>
</feature>
<evidence type="ECO:0000256" key="1">
    <source>
        <dbReference type="ARBA" id="ARBA00004123"/>
    </source>
</evidence>
<keyword evidence="3" id="KW-0158">Chromosome</keyword>
<evidence type="ECO:0000256" key="7">
    <source>
        <dbReference type="SAM" id="MobiDB-lite"/>
    </source>
</evidence>
<dbReference type="Proteomes" id="UP001605036">
    <property type="component" value="Unassembled WGS sequence"/>
</dbReference>
<evidence type="ECO:0000256" key="4">
    <source>
        <dbReference type="ARBA" id="ARBA00022895"/>
    </source>
</evidence>
<keyword evidence="4" id="KW-0779">Telomere</keyword>
<organism evidence="9 10">
    <name type="scientific">Riccia fluitans</name>
    <dbReference type="NCBI Taxonomy" id="41844"/>
    <lineage>
        <taxon>Eukaryota</taxon>
        <taxon>Viridiplantae</taxon>
        <taxon>Streptophyta</taxon>
        <taxon>Embryophyta</taxon>
        <taxon>Marchantiophyta</taxon>
        <taxon>Marchantiopsida</taxon>
        <taxon>Marchantiidae</taxon>
        <taxon>Marchantiales</taxon>
        <taxon>Ricciaceae</taxon>
        <taxon>Riccia</taxon>
    </lineage>
</organism>
<evidence type="ECO:0000313" key="9">
    <source>
        <dbReference type="EMBL" id="KAL2650462.1"/>
    </source>
</evidence>
<evidence type="ECO:0000256" key="3">
    <source>
        <dbReference type="ARBA" id="ARBA00022454"/>
    </source>
</evidence>
<dbReference type="EMBL" id="JBHFFA010000001">
    <property type="protein sequence ID" value="KAL2650462.1"/>
    <property type="molecule type" value="Genomic_DNA"/>
</dbReference>
<sequence>MSEQDIASSNDEIAEHALKVLGVILRLAKLTDTVASNFLRTLLALITTTNRQRIFYLGIWCISKQELSRSVLIPHLEAIVAAIVKGIDYPHESLKITSVSFQAISQLSKQLPQDMQEHSASWGPPLYRKLLNLKTYVLAEKCLSDVVNIILPPTPALTEVVVADMQLKLLAKLKSTILETSFTSPSSQVRYASQVAWLPFIDAFYLSGVEAEESSHLRDLLTLASWLLRCSHEACISEGRYFTDLDVVCRLFPTLTGIFQQTTSQNDALRLLEVFSQPFKQWLAIRAEVRGKEMNRVKDIGILQEALSQAWDGLLSCLLACHPGLTFDQALLDVQAPTLSLAFVHAYPPIAEKTLSFWESTYGSNGHPLKYPSSLVKIIHKLPQRRVQLSLPGWSAGTEIVKQKFAGGLYFKHPLARFMPQHSVPEQNLCAGSNKETSCEDLVASTLVSPEPSDVPTAGLAKDNVSTPRQGIVAGNTSDIIQPAENSSGAASGDDMMVGADKVLPLTESKGEATSPEPNSSFEEFMNIVDSALKKIPQDESPAILTSVNEFAGTSEIGMDSDRQVTRPVNPEWGKSSENYGSKTSLLESRLLSLPAAKQDVLTGGSRATLSRTLTLITPPVTSVDVPFSPPKILGAGERDDHIAAAIEVIAQVSNANPLGSVVPGPRKKLEFQVDADAHDVQPPEETAAVPLKNIASSEVQNMHRAPLTVESTFPPDGIQCDASDSPLDVAEPHDEGCKEDVCSDGVIHCVVLKETEEAEPRSGCPGGEITATLSKRALKELEFSQMKERLAISVRRNPYLTFREFVRSEQLYFHKRSSIPKRALMRLKKYLHELKMRAFPDHMNAVHSEDEEESSPGPGKAPRDSDKENLRPTEDAVVQTLTQQDPSFRGADAGETSPTEQEITSSQLSMEEPSIFRNGVYGENQSRHPRLRRVLDVLAPSPTGGVRRSGKLRGSKNWRIDPNVGRAYVTRLDSKEAEAAGSNRLRRSFGSNSIPRKEERAENARLTKKTVVANVVSRGRPYVTELPEVVSSQAVPLLTRLHEGGGCKDVDNAFIRRYQPDLNGQIQLLLLGEGVRVSHILAALAAAPGWDSLSEMEVVEAEKHLSNILRTLSQRKVGDESPKFSTPPTHFPSSSSHDSGS</sequence>
<evidence type="ECO:0000259" key="8">
    <source>
        <dbReference type="Pfam" id="PF12231"/>
    </source>
</evidence>
<dbReference type="PANTHER" id="PTHR22928:SF3">
    <property type="entry name" value="TELOMERE-ASSOCIATED PROTEIN RIF1"/>
    <property type="match status" value="1"/>
</dbReference>
<keyword evidence="5" id="KW-0539">Nucleus</keyword>
<gene>
    <name evidence="9" type="ORF">R1flu_018590</name>
</gene>
<dbReference type="Pfam" id="PF12231">
    <property type="entry name" value="Rif1_N"/>
    <property type="match status" value="1"/>
</dbReference>
<dbReference type="GO" id="GO:0005634">
    <property type="term" value="C:nucleus"/>
    <property type="evidence" value="ECO:0007669"/>
    <property type="project" value="UniProtKB-SubCell"/>
</dbReference>
<dbReference type="PANTHER" id="PTHR22928">
    <property type="entry name" value="TELOMERE-ASSOCIATED PROTEIN RIF1"/>
    <property type="match status" value="1"/>
</dbReference>
<dbReference type="SUPFAM" id="SSF48371">
    <property type="entry name" value="ARM repeat"/>
    <property type="match status" value="1"/>
</dbReference>
<feature type="compositionally biased region" description="Basic and acidic residues" evidence="7">
    <location>
        <begin position="862"/>
        <end position="875"/>
    </location>
</feature>
<evidence type="ECO:0000256" key="5">
    <source>
        <dbReference type="ARBA" id="ARBA00023242"/>
    </source>
</evidence>
<evidence type="ECO:0000313" key="10">
    <source>
        <dbReference type="Proteomes" id="UP001605036"/>
    </source>
</evidence>
<feature type="compositionally biased region" description="Polar residues" evidence="7">
    <location>
        <begin position="897"/>
        <end position="910"/>
    </location>
</feature>
<comment type="caution">
    <text evidence="9">The sequence shown here is derived from an EMBL/GenBank/DDBJ whole genome shotgun (WGS) entry which is preliminary data.</text>
</comment>
<keyword evidence="10" id="KW-1185">Reference proteome</keyword>
<dbReference type="GO" id="GO:0000781">
    <property type="term" value="C:chromosome, telomeric region"/>
    <property type="evidence" value="ECO:0007669"/>
    <property type="project" value="UniProtKB-SubCell"/>
</dbReference>
<dbReference type="InterPro" id="IPR022031">
    <property type="entry name" value="Rif1_N"/>
</dbReference>
<reference evidence="9 10" key="1">
    <citation type="submission" date="2024-09" db="EMBL/GenBank/DDBJ databases">
        <title>Chromosome-scale assembly of Riccia fluitans.</title>
        <authorList>
            <person name="Paukszto L."/>
            <person name="Sawicki J."/>
            <person name="Karawczyk K."/>
            <person name="Piernik-Szablinska J."/>
            <person name="Szczecinska M."/>
            <person name="Mazdziarz M."/>
        </authorList>
    </citation>
    <scope>NUCLEOTIDE SEQUENCE [LARGE SCALE GENOMIC DNA]</scope>
    <source>
        <strain evidence="9">Rf_01</strain>
        <tissue evidence="9">Aerial parts of the thallus</tissue>
    </source>
</reference>
<accession>A0ABD1ZGA8</accession>
<feature type="domain" description="Telomere-associated protein Rif1 N-terminal" evidence="8">
    <location>
        <begin position="3"/>
        <end position="134"/>
    </location>
</feature>
<dbReference type="AlphaFoldDB" id="A0ABD1ZGA8"/>
<evidence type="ECO:0000256" key="2">
    <source>
        <dbReference type="ARBA" id="ARBA00004574"/>
    </source>
</evidence>
<protein>
    <recommendedName>
        <fullName evidence="8">Telomere-associated protein Rif1 N-terminal domain-containing protein</fullName>
    </recommendedName>
</protein>
<name>A0ABD1ZGA8_9MARC</name>